<feature type="compositionally biased region" description="Low complexity" evidence="1">
    <location>
        <begin position="7"/>
        <end position="20"/>
    </location>
</feature>
<reference evidence="3" key="1">
    <citation type="journal article" date="2019" name="Int. J. Syst. Evol. Microbiol.">
        <title>The Global Catalogue of Microorganisms (GCM) 10K type strain sequencing project: providing services to taxonomists for standard genome sequencing and annotation.</title>
        <authorList>
            <consortium name="The Broad Institute Genomics Platform"/>
            <consortium name="The Broad Institute Genome Sequencing Center for Infectious Disease"/>
            <person name="Wu L."/>
            <person name="Ma J."/>
        </authorList>
    </citation>
    <scope>NUCLEOTIDE SEQUENCE [LARGE SCALE GENOMIC DNA]</scope>
    <source>
        <strain evidence="3">JCM 3369</strain>
    </source>
</reference>
<evidence type="ECO:0000313" key="3">
    <source>
        <dbReference type="Proteomes" id="UP001596380"/>
    </source>
</evidence>
<proteinExistence type="predicted"/>
<comment type="caution">
    <text evidence="2">The sequence shown here is derived from an EMBL/GenBank/DDBJ whole genome shotgun (WGS) entry which is preliminary data.</text>
</comment>
<evidence type="ECO:0008006" key="4">
    <source>
        <dbReference type="Google" id="ProtNLM"/>
    </source>
</evidence>
<dbReference type="EMBL" id="JBHSXS010000009">
    <property type="protein sequence ID" value="MFC6881624.1"/>
    <property type="molecule type" value="Genomic_DNA"/>
</dbReference>
<name>A0ABW2CJE6_9ACTN</name>
<sequence length="220" mass="23735">MRESRRNAAQQGRAARGPRARWALAATGAALVVLVPGAVAAVADTGGGRTDGGRAAGARRPPGHGTKLPAPPQMRALDFMLGSYKCMDTPPGGGEQIENYITTKRDIGGHYLDSAMVTPDLVVGRRVFGWNPVDRRFMSEYHDDWGVQGNSYSEGWKNGHLIFTGTVKLVKKPSPTGNAEGVEVNVKDDMVILSRNHYTNTQTTSVPGGISVQHFYDCRK</sequence>
<gene>
    <name evidence="2" type="ORF">ACFQKB_17835</name>
</gene>
<protein>
    <recommendedName>
        <fullName evidence="4">DUF1579 domain-containing protein</fullName>
    </recommendedName>
</protein>
<dbReference type="Proteomes" id="UP001596380">
    <property type="component" value="Unassembled WGS sequence"/>
</dbReference>
<feature type="region of interest" description="Disordered" evidence="1">
    <location>
        <begin position="43"/>
        <end position="69"/>
    </location>
</feature>
<organism evidence="2 3">
    <name type="scientific">Actinomadura yumaensis</name>
    <dbReference type="NCBI Taxonomy" id="111807"/>
    <lineage>
        <taxon>Bacteria</taxon>
        <taxon>Bacillati</taxon>
        <taxon>Actinomycetota</taxon>
        <taxon>Actinomycetes</taxon>
        <taxon>Streptosporangiales</taxon>
        <taxon>Thermomonosporaceae</taxon>
        <taxon>Actinomadura</taxon>
    </lineage>
</organism>
<evidence type="ECO:0000256" key="1">
    <source>
        <dbReference type="SAM" id="MobiDB-lite"/>
    </source>
</evidence>
<feature type="region of interest" description="Disordered" evidence="1">
    <location>
        <begin position="1"/>
        <end position="20"/>
    </location>
</feature>
<dbReference type="RefSeq" id="WP_378063361.1">
    <property type="nucleotide sequence ID" value="NZ_JBHSXS010000009.1"/>
</dbReference>
<keyword evidence="3" id="KW-1185">Reference proteome</keyword>
<evidence type="ECO:0000313" key="2">
    <source>
        <dbReference type="EMBL" id="MFC6881624.1"/>
    </source>
</evidence>
<accession>A0ABW2CJE6</accession>